<sequence length="219" mass="24386">MKINTDGVLLGALADFQEPSSILDIGTGTGVIALMLAQRFLSAQIDAVEIDKTAASTAMKNFENSPFVGRLTLYPYGFEDFFAAHPDKKYDLIVSNPPFYINSLQSPGAKKTLAKHTDKAFFDQLMHDVSAHITTNGVCWLILPTETAVLVKQSALQYGLYPKKIITLHSFKADAPHREILALGFDTQQAEEEQFVIYDAPKVYGKEYQEVLKEFLTIF</sequence>
<accession>A0ABZ0TXL7</accession>
<dbReference type="InterPro" id="IPR029063">
    <property type="entry name" value="SAM-dependent_MTases_sf"/>
</dbReference>
<keyword evidence="3 6" id="KW-0808">Transferase</keyword>
<dbReference type="InterPro" id="IPR050210">
    <property type="entry name" value="tRNA_Adenine-N(6)_MTase"/>
</dbReference>
<evidence type="ECO:0000256" key="5">
    <source>
        <dbReference type="ARBA" id="ARBA00022694"/>
    </source>
</evidence>
<dbReference type="EC" id="2.1.1.223" evidence="6"/>
<evidence type="ECO:0000313" key="8">
    <source>
        <dbReference type="EMBL" id="WPU96215.1"/>
    </source>
</evidence>
<dbReference type="Gene3D" id="3.40.50.150">
    <property type="entry name" value="Vaccinia Virus protein VP39"/>
    <property type="match status" value="1"/>
</dbReference>
<dbReference type="CDD" id="cd02440">
    <property type="entry name" value="AdoMet_MTases"/>
    <property type="match status" value="1"/>
</dbReference>
<dbReference type="HAMAP" id="MF_01872">
    <property type="entry name" value="tRNA_methyltr_YfiC"/>
    <property type="match status" value="1"/>
</dbReference>
<dbReference type="PANTHER" id="PTHR47739:SF1">
    <property type="entry name" value="TRNA1(VAL) (ADENINE(37)-N6)-METHYLTRANSFERASE"/>
    <property type="match status" value="1"/>
</dbReference>
<name>A0ABZ0TXL7_9SPHI</name>
<organism evidence="8 9">
    <name type="scientific">Mucilaginibacter sabulilitoris</name>
    <dbReference type="NCBI Taxonomy" id="1173583"/>
    <lineage>
        <taxon>Bacteria</taxon>
        <taxon>Pseudomonadati</taxon>
        <taxon>Bacteroidota</taxon>
        <taxon>Sphingobacteriia</taxon>
        <taxon>Sphingobacteriales</taxon>
        <taxon>Sphingobacteriaceae</taxon>
        <taxon>Mucilaginibacter</taxon>
    </lineage>
</organism>
<keyword evidence="4 6" id="KW-0949">S-adenosyl-L-methionine</keyword>
<evidence type="ECO:0000256" key="3">
    <source>
        <dbReference type="ARBA" id="ARBA00022679"/>
    </source>
</evidence>
<keyword evidence="9" id="KW-1185">Reference proteome</keyword>
<dbReference type="Pfam" id="PF05175">
    <property type="entry name" value="MTS"/>
    <property type="match status" value="1"/>
</dbReference>
<dbReference type="GO" id="GO:0008168">
    <property type="term" value="F:methyltransferase activity"/>
    <property type="evidence" value="ECO:0007669"/>
    <property type="project" value="UniProtKB-KW"/>
</dbReference>
<evidence type="ECO:0000256" key="1">
    <source>
        <dbReference type="ARBA" id="ARBA00022490"/>
    </source>
</evidence>
<dbReference type="Proteomes" id="UP001324380">
    <property type="component" value="Chromosome"/>
</dbReference>
<comment type="function">
    <text evidence="6">Specifically methylates the adenine in position 37 of tRNA(1)(Val) (anticodon cmo5UAC).</text>
</comment>
<proteinExistence type="inferred from homology"/>
<evidence type="ECO:0000256" key="4">
    <source>
        <dbReference type="ARBA" id="ARBA00022691"/>
    </source>
</evidence>
<dbReference type="EMBL" id="CP139558">
    <property type="protein sequence ID" value="WPU96215.1"/>
    <property type="molecule type" value="Genomic_DNA"/>
</dbReference>
<reference evidence="8 9" key="1">
    <citation type="submission" date="2023-11" db="EMBL/GenBank/DDBJ databases">
        <title>Analysis of the Genomes of Mucilaginibacter gossypii cycad 4 and M. sabulilitoris SNA2: microbes with the potential for plant growth promotion.</title>
        <authorList>
            <person name="Hirsch A.M."/>
            <person name="Humm E."/>
            <person name="Rubbi M."/>
            <person name="Del Vecchio G."/>
            <person name="Ha S.M."/>
            <person name="Pellegrini M."/>
            <person name="Gunsalus R.P."/>
        </authorList>
    </citation>
    <scope>NUCLEOTIDE SEQUENCE [LARGE SCALE GENOMIC DNA]</scope>
    <source>
        <strain evidence="8 9">SNA2</strain>
    </source>
</reference>
<evidence type="ECO:0000256" key="6">
    <source>
        <dbReference type="HAMAP-Rule" id="MF_01872"/>
    </source>
</evidence>
<dbReference type="InterPro" id="IPR007848">
    <property type="entry name" value="Small_mtfrase_dom"/>
</dbReference>
<evidence type="ECO:0000259" key="7">
    <source>
        <dbReference type="Pfam" id="PF05175"/>
    </source>
</evidence>
<dbReference type="InterPro" id="IPR002052">
    <property type="entry name" value="DNA_methylase_N6_adenine_CS"/>
</dbReference>
<dbReference type="PANTHER" id="PTHR47739">
    <property type="entry name" value="TRNA1(VAL) (ADENINE(37)-N6)-METHYLTRANSFERASE"/>
    <property type="match status" value="1"/>
</dbReference>
<comment type="similarity">
    <text evidence="6">Belongs to the methyltransferase superfamily. tRNA (adenine-N(6)-)-methyltransferase family.</text>
</comment>
<dbReference type="PROSITE" id="PS00092">
    <property type="entry name" value="N6_MTASE"/>
    <property type="match status" value="1"/>
</dbReference>
<keyword evidence="5 6" id="KW-0819">tRNA processing</keyword>
<evidence type="ECO:0000313" key="9">
    <source>
        <dbReference type="Proteomes" id="UP001324380"/>
    </source>
</evidence>
<gene>
    <name evidence="8" type="ORF">SNE25_11865</name>
</gene>
<comment type="catalytic activity">
    <reaction evidence="6">
        <text>adenosine(37) in tRNA1(Val) + S-adenosyl-L-methionine = N(6)-methyladenosine(37) in tRNA1(Val) + S-adenosyl-L-homocysteine + H(+)</text>
        <dbReference type="Rhea" id="RHEA:43160"/>
        <dbReference type="Rhea" id="RHEA-COMP:10369"/>
        <dbReference type="Rhea" id="RHEA-COMP:10370"/>
        <dbReference type="ChEBI" id="CHEBI:15378"/>
        <dbReference type="ChEBI" id="CHEBI:57856"/>
        <dbReference type="ChEBI" id="CHEBI:59789"/>
        <dbReference type="ChEBI" id="CHEBI:74411"/>
        <dbReference type="ChEBI" id="CHEBI:74449"/>
        <dbReference type="EC" id="2.1.1.223"/>
    </reaction>
</comment>
<dbReference type="InterPro" id="IPR022882">
    <property type="entry name" value="tRNA_adenine-N6_MeTrfase"/>
</dbReference>
<dbReference type="GO" id="GO:0032259">
    <property type="term" value="P:methylation"/>
    <property type="evidence" value="ECO:0007669"/>
    <property type="project" value="UniProtKB-KW"/>
</dbReference>
<keyword evidence="1 6" id="KW-0963">Cytoplasm</keyword>
<keyword evidence="2 6" id="KW-0489">Methyltransferase</keyword>
<feature type="domain" description="Methyltransferase small" evidence="7">
    <location>
        <begin position="18"/>
        <end position="114"/>
    </location>
</feature>
<comment type="subcellular location">
    <subcellularLocation>
        <location evidence="6">Cytoplasm</location>
    </subcellularLocation>
</comment>
<dbReference type="RefSeq" id="WP_321565316.1">
    <property type="nucleotide sequence ID" value="NZ_CP139558.1"/>
</dbReference>
<evidence type="ECO:0000256" key="2">
    <source>
        <dbReference type="ARBA" id="ARBA00022603"/>
    </source>
</evidence>
<dbReference type="SUPFAM" id="SSF53335">
    <property type="entry name" value="S-adenosyl-L-methionine-dependent methyltransferases"/>
    <property type="match status" value="1"/>
</dbReference>
<protein>
    <recommendedName>
        <fullName evidence="6">tRNA1(Val) (adenine(37)-N6)-methyltransferase</fullName>
        <ecNumber evidence="6">2.1.1.223</ecNumber>
    </recommendedName>
    <alternativeName>
        <fullName evidence="6">tRNA m6A37 methyltransferase</fullName>
    </alternativeName>
</protein>